<dbReference type="GO" id="GO:0009279">
    <property type="term" value="C:cell outer membrane"/>
    <property type="evidence" value="ECO:0007669"/>
    <property type="project" value="UniProtKB-SubCell"/>
</dbReference>
<keyword evidence="13" id="KW-0998">Cell outer membrane</keyword>
<dbReference type="InterPro" id="IPR003715">
    <property type="entry name" value="Poly_export_N"/>
</dbReference>
<feature type="domain" description="SLBB" evidence="17">
    <location>
        <begin position="276"/>
        <end position="342"/>
    </location>
</feature>
<dbReference type="GO" id="GO:0015288">
    <property type="term" value="F:porin activity"/>
    <property type="evidence" value="ECO:0007669"/>
    <property type="project" value="UniProtKB-KW"/>
</dbReference>
<dbReference type="Proteomes" id="UP000191901">
    <property type="component" value="Chromosome"/>
</dbReference>
<evidence type="ECO:0000256" key="8">
    <source>
        <dbReference type="ARBA" id="ARBA00023047"/>
    </source>
</evidence>
<protein>
    <submittedName>
        <fullName evidence="18">Polysaccharide export protein GfcE</fullName>
    </submittedName>
</protein>
<dbReference type="Pfam" id="PF02563">
    <property type="entry name" value="Poly_export"/>
    <property type="match status" value="1"/>
</dbReference>
<accession>A0A1Z3HNG5</accession>
<keyword evidence="12" id="KW-0564">Palmitate</keyword>
<keyword evidence="19" id="KW-1185">Reference proteome</keyword>
<dbReference type="STRING" id="1641165.XM38_08575"/>
<keyword evidence="11" id="KW-0472">Membrane</keyword>
<evidence type="ECO:0000256" key="7">
    <source>
        <dbReference type="ARBA" id="ARBA00022729"/>
    </source>
</evidence>
<evidence type="ECO:0000256" key="10">
    <source>
        <dbReference type="ARBA" id="ARBA00023114"/>
    </source>
</evidence>
<evidence type="ECO:0000259" key="15">
    <source>
        <dbReference type="Pfam" id="PF02563"/>
    </source>
</evidence>
<keyword evidence="7" id="KW-0732">Signal</keyword>
<dbReference type="GO" id="GO:0006811">
    <property type="term" value="P:monoatomic ion transport"/>
    <property type="evidence" value="ECO:0007669"/>
    <property type="project" value="UniProtKB-KW"/>
</dbReference>
<evidence type="ECO:0000256" key="1">
    <source>
        <dbReference type="ARBA" id="ARBA00004571"/>
    </source>
</evidence>
<dbReference type="PANTHER" id="PTHR33619">
    <property type="entry name" value="POLYSACCHARIDE EXPORT PROTEIN GFCE-RELATED"/>
    <property type="match status" value="1"/>
</dbReference>
<dbReference type="Gene3D" id="3.10.560.10">
    <property type="entry name" value="Outer membrane lipoprotein wza domain like"/>
    <property type="match status" value="3"/>
</dbReference>
<gene>
    <name evidence="18" type="primary">gfcE_2</name>
    <name evidence="18" type="ORF">XM38_028070</name>
</gene>
<evidence type="ECO:0000256" key="11">
    <source>
        <dbReference type="ARBA" id="ARBA00023136"/>
    </source>
</evidence>
<dbReference type="Pfam" id="PF22461">
    <property type="entry name" value="SLBB_2"/>
    <property type="match status" value="2"/>
</dbReference>
<evidence type="ECO:0000259" key="17">
    <source>
        <dbReference type="Pfam" id="PF22461"/>
    </source>
</evidence>
<dbReference type="EMBL" id="CP021983">
    <property type="protein sequence ID" value="ASC71853.1"/>
    <property type="molecule type" value="Genomic_DNA"/>
</dbReference>
<name>A0A1Z3HNG5_9CYAN</name>
<sequence length="486" mass="51568">MARMTSYRLFPPQLMSPLAGLTLLTFVAVSLPATASLPSQRATPPPPPPSTLESAYRLGAGDRIRIDIFRVPQYSGEHDLLVDGSINLPVAGSVDLAGLTLDQASEAIAIAYSNILRRPRITVSLVTPRPLRIGIAGEVTEPGSYTLNSGETPTITALLEAAGGLTQMADLRQVQIYRSQRFGPNQIINVNLWQLLQTGDLRYDVTLRDGDTVRVPTAASLNLAEALQMSTASFASNESRPLNVAVVGEVFRPGPYTVTGTARTGAAGVPGGGGGTAIPPTVTRAIQVAGGIRPMANIRDIQIRRQTRTAGEQTIAVNLWQLLQTGDLTQDIVLQEGDTVIVPTATAIDEEEAAQIAAASFSPDTVKVNVVGEVGRPGIIEVAPNTPLNQALLAAGGFNNRASRGEVDLVRLNPDGTVEQREIPVDFTQGLDDETNPPIRNNDVIIVGRSTPATIGDTLDTIARPISSAISLFTIPLTLLRLFESF</sequence>
<keyword evidence="3" id="KW-0813">Transport</keyword>
<feature type="domain" description="Soluble ligand binding" evidence="16">
    <location>
        <begin position="367"/>
        <end position="420"/>
    </location>
</feature>
<comment type="similarity">
    <text evidence="2">Belongs to the BexD/CtrA/VexA family.</text>
</comment>
<evidence type="ECO:0000256" key="3">
    <source>
        <dbReference type="ARBA" id="ARBA00022448"/>
    </source>
</evidence>
<keyword evidence="4" id="KW-1134">Transmembrane beta strand</keyword>
<dbReference type="InterPro" id="IPR019554">
    <property type="entry name" value="Soluble_ligand-bd"/>
</dbReference>
<dbReference type="PANTHER" id="PTHR33619:SF3">
    <property type="entry name" value="POLYSACCHARIDE EXPORT PROTEIN GFCE-RELATED"/>
    <property type="match status" value="1"/>
</dbReference>
<comment type="subcellular location">
    <subcellularLocation>
        <location evidence="1">Cell outer membrane</location>
        <topology evidence="1">Multi-pass membrane protein</topology>
    </subcellularLocation>
</comment>
<organism evidence="18 19">
    <name type="scientific">Halomicronema hongdechloris C2206</name>
    <dbReference type="NCBI Taxonomy" id="1641165"/>
    <lineage>
        <taxon>Bacteria</taxon>
        <taxon>Bacillati</taxon>
        <taxon>Cyanobacteriota</taxon>
        <taxon>Cyanophyceae</taxon>
        <taxon>Nodosilineales</taxon>
        <taxon>Nodosilineaceae</taxon>
        <taxon>Halomicronema</taxon>
    </lineage>
</organism>
<evidence type="ECO:0000256" key="2">
    <source>
        <dbReference type="ARBA" id="ARBA00009450"/>
    </source>
</evidence>
<keyword evidence="14" id="KW-0449">Lipoprotein</keyword>
<dbReference type="InterPro" id="IPR049712">
    <property type="entry name" value="Poly_export"/>
</dbReference>
<evidence type="ECO:0000256" key="14">
    <source>
        <dbReference type="ARBA" id="ARBA00023288"/>
    </source>
</evidence>
<dbReference type="InterPro" id="IPR054765">
    <property type="entry name" value="SLBB_dom"/>
</dbReference>
<dbReference type="Pfam" id="PF10531">
    <property type="entry name" value="SLBB"/>
    <property type="match status" value="1"/>
</dbReference>
<reference evidence="18 19" key="1">
    <citation type="journal article" date="2016" name="Biochim. Biophys. Acta">
        <title>Characterization of red-shifted phycobilisomes isolated from the chlorophyll f-containing cyanobacterium Halomicronema hongdechloris.</title>
        <authorList>
            <person name="Li Y."/>
            <person name="Lin Y."/>
            <person name="Garvey C.J."/>
            <person name="Birch D."/>
            <person name="Corkery R.W."/>
            <person name="Loughlin P.C."/>
            <person name="Scheer H."/>
            <person name="Willows R.D."/>
            <person name="Chen M."/>
        </authorList>
    </citation>
    <scope>NUCLEOTIDE SEQUENCE [LARGE SCALE GENOMIC DNA]</scope>
    <source>
        <strain evidence="18 19">C2206</strain>
    </source>
</reference>
<evidence type="ECO:0000256" key="5">
    <source>
        <dbReference type="ARBA" id="ARBA00022597"/>
    </source>
</evidence>
<feature type="domain" description="Polysaccharide export protein N-terminal" evidence="15">
    <location>
        <begin position="53"/>
        <end position="125"/>
    </location>
</feature>
<dbReference type="GO" id="GO:0015159">
    <property type="term" value="F:polysaccharide transmembrane transporter activity"/>
    <property type="evidence" value="ECO:0007669"/>
    <property type="project" value="InterPro"/>
</dbReference>
<proteinExistence type="inferred from homology"/>
<keyword evidence="9" id="KW-0406">Ion transport</keyword>
<keyword evidence="6" id="KW-0812">Transmembrane</keyword>
<keyword evidence="5" id="KW-0762">Sugar transport</keyword>
<evidence type="ECO:0000259" key="16">
    <source>
        <dbReference type="Pfam" id="PF10531"/>
    </source>
</evidence>
<evidence type="ECO:0000256" key="13">
    <source>
        <dbReference type="ARBA" id="ARBA00023237"/>
    </source>
</evidence>
<keyword evidence="10" id="KW-0626">Porin</keyword>
<dbReference type="KEGG" id="hhg:XM38_028070"/>
<evidence type="ECO:0000313" key="18">
    <source>
        <dbReference type="EMBL" id="ASC71853.1"/>
    </source>
</evidence>
<evidence type="ECO:0000313" key="19">
    <source>
        <dbReference type="Proteomes" id="UP000191901"/>
    </source>
</evidence>
<dbReference type="AlphaFoldDB" id="A0A1Z3HNG5"/>
<feature type="domain" description="SLBB" evidence="17">
    <location>
        <begin position="133"/>
        <end position="215"/>
    </location>
</feature>
<dbReference type="GO" id="GO:0046930">
    <property type="term" value="C:pore complex"/>
    <property type="evidence" value="ECO:0007669"/>
    <property type="project" value="UniProtKB-KW"/>
</dbReference>
<evidence type="ECO:0000256" key="12">
    <source>
        <dbReference type="ARBA" id="ARBA00023139"/>
    </source>
</evidence>
<evidence type="ECO:0000256" key="6">
    <source>
        <dbReference type="ARBA" id="ARBA00022692"/>
    </source>
</evidence>
<keyword evidence="8" id="KW-0625">Polysaccharide transport</keyword>
<evidence type="ECO:0000256" key="9">
    <source>
        <dbReference type="ARBA" id="ARBA00023065"/>
    </source>
</evidence>
<evidence type="ECO:0000256" key="4">
    <source>
        <dbReference type="ARBA" id="ARBA00022452"/>
    </source>
</evidence>